<dbReference type="GO" id="GO:0000775">
    <property type="term" value="C:chromosome, centromeric region"/>
    <property type="evidence" value="ECO:0007669"/>
    <property type="project" value="InterPro"/>
</dbReference>
<dbReference type="InterPro" id="IPR008685">
    <property type="entry name" value="Centromere_Mis12"/>
</dbReference>
<dbReference type="OrthoDB" id="1884855at2759"/>
<gene>
    <name evidence="1" type="ORF">EC973_008025</name>
</gene>
<comment type="caution">
    <text evidence="1">The sequence shown here is derived from an EMBL/GenBank/DDBJ whole genome shotgun (WGS) entry which is preliminary data.</text>
</comment>
<protein>
    <submittedName>
        <fullName evidence="1">Uncharacterized protein</fullName>
    </submittedName>
</protein>
<proteinExistence type="predicted"/>
<dbReference type="GO" id="GO:0000278">
    <property type="term" value="P:mitotic cell cycle"/>
    <property type="evidence" value="ECO:0007669"/>
    <property type="project" value="InterPro"/>
</dbReference>
<accession>A0A8H7BP10</accession>
<evidence type="ECO:0000313" key="1">
    <source>
        <dbReference type="EMBL" id="KAF7727062.1"/>
    </source>
</evidence>
<dbReference type="AlphaFoldDB" id="A0A8H7BP10"/>
<dbReference type="Proteomes" id="UP000605846">
    <property type="component" value="Unassembled WGS sequence"/>
</dbReference>
<name>A0A8H7BP10_9FUNG</name>
<dbReference type="EMBL" id="JABAYA010000065">
    <property type="protein sequence ID" value="KAF7727062.1"/>
    <property type="molecule type" value="Genomic_DNA"/>
</dbReference>
<dbReference type="Pfam" id="PF05859">
    <property type="entry name" value="Mis12"/>
    <property type="match status" value="1"/>
</dbReference>
<sequence length="206" mass="23899">MSTRRLYDNEELLAEHFGYLPIRILDDLYDGCITIICGSLIGLKEYLWSVSNVDPAAIDEAMLIFEDEVQKIVDQSFNIFQKYVFDNILHLPEDRLFTLEHEQDLDQGYTEDNEALLDEELEKARASLIAFNMYLVVAPVTDAMRLVIHNLQQLKNEVIATVRQKAEDKAFGETAGSDERLRYLQQVVLYQIEAFRRTEGKLFEQI</sequence>
<keyword evidence="2" id="KW-1185">Reference proteome</keyword>
<organism evidence="1 2">
    <name type="scientific">Apophysomyces ossiformis</name>
    <dbReference type="NCBI Taxonomy" id="679940"/>
    <lineage>
        <taxon>Eukaryota</taxon>
        <taxon>Fungi</taxon>
        <taxon>Fungi incertae sedis</taxon>
        <taxon>Mucoromycota</taxon>
        <taxon>Mucoromycotina</taxon>
        <taxon>Mucoromycetes</taxon>
        <taxon>Mucorales</taxon>
        <taxon>Mucorineae</taxon>
        <taxon>Mucoraceae</taxon>
        <taxon>Apophysomyces</taxon>
    </lineage>
</organism>
<reference evidence="1" key="1">
    <citation type="submission" date="2020-01" db="EMBL/GenBank/DDBJ databases">
        <title>Genome Sequencing of Three Apophysomyces-Like Fungal Strains Confirms a Novel Fungal Genus in the Mucoromycota with divergent Burkholderia-like Endosymbiotic Bacteria.</title>
        <authorList>
            <person name="Stajich J.E."/>
            <person name="Macias A.M."/>
            <person name="Carter-House D."/>
            <person name="Lovett B."/>
            <person name="Kasson L.R."/>
            <person name="Berry K."/>
            <person name="Grigoriev I."/>
            <person name="Chang Y."/>
            <person name="Spatafora J."/>
            <person name="Kasson M.T."/>
        </authorList>
    </citation>
    <scope>NUCLEOTIDE SEQUENCE</scope>
    <source>
        <strain evidence="1">NRRL A-21654</strain>
    </source>
</reference>
<dbReference type="GO" id="GO:0005634">
    <property type="term" value="C:nucleus"/>
    <property type="evidence" value="ECO:0007669"/>
    <property type="project" value="InterPro"/>
</dbReference>
<evidence type="ECO:0000313" key="2">
    <source>
        <dbReference type="Proteomes" id="UP000605846"/>
    </source>
</evidence>